<dbReference type="OrthoDB" id="427960at2759"/>
<evidence type="ECO:0000259" key="1">
    <source>
        <dbReference type="Pfam" id="PF03732"/>
    </source>
</evidence>
<dbReference type="Proteomes" id="UP001165121">
    <property type="component" value="Unassembled WGS sequence"/>
</dbReference>
<organism evidence="2 3">
    <name type="scientific">Phytophthora fragariaefolia</name>
    <dbReference type="NCBI Taxonomy" id="1490495"/>
    <lineage>
        <taxon>Eukaryota</taxon>
        <taxon>Sar</taxon>
        <taxon>Stramenopiles</taxon>
        <taxon>Oomycota</taxon>
        <taxon>Peronosporomycetes</taxon>
        <taxon>Peronosporales</taxon>
        <taxon>Peronosporaceae</taxon>
        <taxon>Phytophthora</taxon>
    </lineage>
</organism>
<sequence>MQFSLSQAKLFLHDKRDRRFESTWVRSEGIGLQRPISKSLHEPDDLCRLVYRIGHDVRDQGQQNGFRSRAEFLDLQQGKHDMHAYAQRARYLVSNIVTNPIDEAAKVVRFMKGLRDGPLKTYPFREYPSTLEAAITLVMQE</sequence>
<comment type="caution">
    <text evidence="2">The sequence shown here is derived from an EMBL/GenBank/DDBJ whole genome shotgun (WGS) entry which is preliminary data.</text>
</comment>
<dbReference type="InterPro" id="IPR005162">
    <property type="entry name" value="Retrotrans_gag_dom"/>
</dbReference>
<protein>
    <submittedName>
        <fullName evidence="2">Unnamed protein product</fullName>
    </submittedName>
</protein>
<name>A0A9W7D9F0_9STRA</name>
<accession>A0A9W7D9F0</accession>
<dbReference type="EMBL" id="BSXT01007848">
    <property type="protein sequence ID" value="GMF64292.1"/>
    <property type="molecule type" value="Genomic_DNA"/>
</dbReference>
<dbReference type="AlphaFoldDB" id="A0A9W7D9F0"/>
<reference evidence="2" key="1">
    <citation type="submission" date="2023-04" db="EMBL/GenBank/DDBJ databases">
        <title>Phytophthora fragariaefolia NBRC 109709.</title>
        <authorList>
            <person name="Ichikawa N."/>
            <person name="Sato H."/>
            <person name="Tonouchi N."/>
        </authorList>
    </citation>
    <scope>NUCLEOTIDE SEQUENCE</scope>
    <source>
        <strain evidence="2">NBRC 109709</strain>
    </source>
</reference>
<evidence type="ECO:0000313" key="2">
    <source>
        <dbReference type="EMBL" id="GMF64292.1"/>
    </source>
</evidence>
<evidence type="ECO:0000313" key="3">
    <source>
        <dbReference type="Proteomes" id="UP001165121"/>
    </source>
</evidence>
<keyword evidence="3" id="KW-1185">Reference proteome</keyword>
<dbReference type="Pfam" id="PF03732">
    <property type="entry name" value="Retrotrans_gag"/>
    <property type="match status" value="1"/>
</dbReference>
<proteinExistence type="predicted"/>
<gene>
    <name evidence="2" type="ORF">Pfra01_002812000</name>
</gene>
<feature type="domain" description="Retrotransposon gag" evidence="1">
    <location>
        <begin position="66"/>
        <end position="116"/>
    </location>
</feature>